<feature type="compositionally biased region" description="Basic and acidic residues" evidence="1">
    <location>
        <begin position="40"/>
        <end position="64"/>
    </location>
</feature>
<accession>A0A9W8QL31</accession>
<sequence length="94" mass="10544">MQTEIYTICTGKRQVQLVWSVRFAGSGRPSKTTWQRHGKQKELDKESGHQKQEGSCRSDQEEQRAASCDARALRLTPSSPPSPGLTHCSKEEDV</sequence>
<dbReference type="GeneID" id="80895310"/>
<name>A0A9W8QL31_AKAMU</name>
<gene>
    <name evidence="2" type="ORF">LMH87_008151</name>
</gene>
<proteinExistence type="predicted"/>
<dbReference type="KEGG" id="amus:LMH87_008151"/>
<protein>
    <submittedName>
        <fullName evidence="2">Uncharacterized protein</fullName>
    </submittedName>
</protein>
<keyword evidence="3" id="KW-1185">Reference proteome</keyword>
<reference evidence="2" key="1">
    <citation type="journal article" date="2023" name="Access Microbiol">
        <title>De-novo genome assembly for Akanthomyces muscarius, a biocontrol agent of insect agricultural pests.</title>
        <authorList>
            <person name="Erdos Z."/>
            <person name="Studholme D.J."/>
            <person name="Raymond B."/>
            <person name="Sharma M."/>
        </authorList>
    </citation>
    <scope>NUCLEOTIDE SEQUENCE</scope>
    <source>
        <strain evidence="2">Ve6</strain>
    </source>
</reference>
<dbReference type="AlphaFoldDB" id="A0A9W8QL31"/>
<feature type="region of interest" description="Disordered" evidence="1">
    <location>
        <begin position="26"/>
        <end position="94"/>
    </location>
</feature>
<evidence type="ECO:0000313" key="2">
    <source>
        <dbReference type="EMBL" id="KAJ4159243.1"/>
    </source>
</evidence>
<dbReference type="Proteomes" id="UP001144673">
    <property type="component" value="Unassembled WGS sequence"/>
</dbReference>
<dbReference type="RefSeq" id="XP_056057242.1">
    <property type="nucleotide sequence ID" value="XM_056195071.1"/>
</dbReference>
<organism evidence="2 3">
    <name type="scientific">Akanthomyces muscarius</name>
    <name type="common">Entomopathogenic fungus</name>
    <name type="synonym">Lecanicillium muscarium</name>
    <dbReference type="NCBI Taxonomy" id="2231603"/>
    <lineage>
        <taxon>Eukaryota</taxon>
        <taxon>Fungi</taxon>
        <taxon>Dikarya</taxon>
        <taxon>Ascomycota</taxon>
        <taxon>Pezizomycotina</taxon>
        <taxon>Sordariomycetes</taxon>
        <taxon>Hypocreomycetidae</taxon>
        <taxon>Hypocreales</taxon>
        <taxon>Cordycipitaceae</taxon>
        <taxon>Akanthomyces</taxon>
    </lineage>
</organism>
<dbReference type="EMBL" id="JAJHUN010000005">
    <property type="protein sequence ID" value="KAJ4159243.1"/>
    <property type="molecule type" value="Genomic_DNA"/>
</dbReference>
<comment type="caution">
    <text evidence="2">The sequence shown here is derived from an EMBL/GenBank/DDBJ whole genome shotgun (WGS) entry which is preliminary data.</text>
</comment>
<evidence type="ECO:0000313" key="3">
    <source>
        <dbReference type="Proteomes" id="UP001144673"/>
    </source>
</evidence>
<evidence type="ECO:0000256" key="1">
    <source>
        <dbReference type="SAM" id="MobiDB-lite"/>
    </source>
</evidence>